<accession>A0AAD2PXJ4</accession>
<dbReference type="EMBL" id="CAKOGP040002302">
    <property type="protein sequence ID" value="CAJ1966564.1"/>
    <property type="molecule type" value="Genomic_DNA"/>
</dbReference>
<keyword evidence="1" id="KW-0472">Membrane</keyword>
<dbReference type="Proteomes" id="UP001295423">
    <property type="component" value="Unassembled WGS sequence"/>
</dbReference>
<evidence type="ECO:0000256" key="1">
    <source>
        <dbReference type="SAM" id="Phobius"/>
    </source>
</evidence>
<organism evidence="2 3">
    <name type="scientific">Cylindrotheca closterium</name>
    <dbReference type="NCBI Taxonomy" id="2856"/>
    <lineage>
        <taxon>Eukaryota</taxon>
        <taxon>Sar</taxon>
        <taxon>Stramenopiles</taxon>
        <taxon>Ochrophyta</taxon>
        <taxon>Bacillariophyta</taxon>
        <taxon>Bacillariophyceae</taxon>
        <taxon>Bacillariophycidae</taxon>
        <taxon>Bacillariales</taxon>
        <taxon>Bacillariaceae</taxon>
        <taxon>Cylindrotheca</taxon>
    </lineage>
</organism>
<gene>
    <name evidence="2" type="ORF">CYCCA115_LOCUS22147</name>
</gene>
<keyword evidence="1" id="KW-0812">Transmembrane</keyword>
<sequence length="222" mass="25149">MPSITNYGISPAHKSHKQSQVSDYDKDFSIRANPEFRPNTGKTNDDVGGIGSLTEVVSRLRWATIVTALGTIVWEGFAFPARLLIDFWMNSARVILAAYLGVFALMILGVELNAPMKDSFGILYHPIGRSFLLFLMSSMCLGLLEAWWEAALGMCYLICGSGYVYAYFRYPEYQRWDDCNESQVWANMRTAIRRRTNPWANPNGRSNLASDWTTFEEAETLL</sequence>
<feature type="transmembrane region" description="Helical" evidence="1">
    <location>
        <begin position="150"/>
        <end position="168"/>
    </location>
</feature>
<feature type="transmembrane region" description="Helical" evidence="1">
    <location>
        <begin position="91"/>
        <end position="110"/>
    </location>
</feature>
<keyword evidence="1" id="KW-1133">Transmembrane helix</keyword>
<feature type="transmembrane region" description="Helical" evidence="1">
    <location>
        <begin position="62"/>
        <end position="85"/>
    </location>
</feature>
<evidence type="ECO:0000313" key="3">
    <source>
        <dbReference type="Proteomes" id="UP001295423"/>
    </source>
</evidence>
<protein>
    <submittedName>
        <fullName evidence="2">Uncharacterized protein</fullName>
    </submittedName>
</protein>
<proteinExistence type="predicted"/>
<name>A0AAD2PXJ4_9STRA</name>
<dbReference type="AlphaFoldDB" id="A0AAD2PXJ4"/>
<evidence type="ECO:0000313" key="2">
    <source>
        <dbReference type="EMBL" id="CAJ1966564.1"/>
    </source>
</evidence>
<keyword evidence="3" id="KW-1185">Reference proteome</keyword>
<comment type="caution">
    <text evidence="2">The sequence shown here is derived from an EMBL/GenBank/DDBJ whole genome shotgun (WGS) entry which is preliminary data.</text>
</comment>
<reference evidence="2" key="1">
    <citation type="submission" date="2023-08" db="EMBL/GenBank/DDBJ databases">
        <authorList>
            <person name="Audoor S."/>
            <person name="Bilcke G."/>
        </authorList>
    </citation>
    <scope>NUCLEOTIDE SEQUENCE</scope>
</reference>